<dbReference type="PANTHER" id="PTHR43133:SF32">
    <property type="entry name" value="BLR3042 PROTEIN"/>
    <property type="match status" value="1"/>
</dbReference>
<dbReference type="GO" id="GO:0003677">
    <property type="term" value="F:DNA binding"/>
    <property type="evidence" value="ECO:0007669"/>
    <property type="project" value="InterPro"/>
</dbReference>
<dbReference type="GO" id="GO:0006352">
    <property type="term" value="P:DNA-templated transcription initiation"/>
    <property type="evidence" value="ECO:0007669"/>
    <property type="project" value="InterPro"/>
</dbReference>
<evidence type="ECO:0000256" key="3">
    <source>
        <dbReference type="ARBA" id="ARBA00023082"/>
    </source>
</evidence>
<dbReference type="Gene3D" id="1.10.1740.10">
    <property type="match status" value="1"/>
</dbReference>
<protein>
    <submittedName>
        <fullName evidence="7">Sigma-70 family RNA polymerase sigma factor</fullName>
    </submittedName>
</protein>
<dbReference type="InterPro" id="IPR013324">
    <property type="entry name" value="RNA_pol_sigma_r3/r4-like"/>
</dbReference>
<dbReference type="Pfam" id="PF08281">
    <property type="entry name" value="Sigma70_r4_2"/>
    <property type="match status" value="1"/>
</dbReference>
<organism evidence="7 8">
    <name type="scientific">Tectimicrobiota bacterium</name>
    <dbReference type="NCBI Taxonomy" id="2528274"/>
    <lineage>
        <taxon>Bacteria</taxon>
        <taxon>Pseudomonadati</taxon>
        <taxon>Nitrospinota/Tectimicrobiota group</taxon>
        <taxon>Candidatus Tectimicrobiota</taxon>
    </lineage>
</organism>
<comment type="caution">
    <text evidence="7">The sequence shown here is derived from an EMBL/GenBank/DDBJ whole genome shotgun (WGS) entry which is preliminary data.</text>
</comment>
<keyword evidence="2" id="KW-0805">Transcription regulation</keyword>
<dbReference type="GO" id="GO:0016987">
    <property type="term" value="F:sigma factor activity"/>
    <property type="evidence" value="ECO:0007669"/>
    <property type="project" value="UniProtKB-KW"/>
</dbReference>
<reference evidence="7" key="1">
    <citation type="submission" date="2019-03" db="EMBL/GenBank/DDBJ databases">
        <title>Lake Tanganyika Metagenome-Assembled Genomes (MAGs).</title>
        <authorList>
            <person name="Tran P."/>
        </authorList>
    </citation>
    <scope>NUCLEOTIDE SEQUENCE</scope>
    <source>
        <strain evidence="7">K_DeepCast_65m_m2_066</strain>
    </source>
</reference>
<keyword evidence="3" id="KW-0731">Sigma factor</keyword>
<dbReference type="InterPro" id="IPR013325">
    <property type="entry name" value="RNA_pol_sigma_r2"/>
</dbReference>
<dbReference type="Pfam" id="PF04542">
    <property type="entry name" value="Sigma70_r2"/>
    <property type="match status" value="1"/>
</dbReference>
<dbReference type="InterPro" id="IPR013249">
    <property type="entry name" value="RNA_pol_sigma70_r4_t2"/>
</dbReference>
<keyword evidence="4" id="KW-0804">Transcription</keyword>
<evidence type="ECO:0000256" key="1">
    <source>
        <dbReference type="ARBA" id="ARBA00010641"/>
    </source>
</evidence>
<dbReference type="InterPro" id="IPR007627">
    <property type="entry name" value="RNA_pol_sigma70_r2"/>
</dbReference>
<evidence type="ECO:0000259" key="5">
    <source>
        <dbReference type="Pfam" id="PF04542"/>
    </source>
</evidence>
<dbReference type="CDD" id="cd06171">
    <property type="entry name" value="Sigma70_r4"/>
    <property type="match status" value="1"/>
</dbReference>
<name>A0A937W3E9_UNCTE</name>
<evidence type="ECO:0000256" key="4">
    <source>
        <dbReference type="ARBA" id="ARBA00023163"/>
    </source>
</evidence>
<dbReference type="Gene3D" id="1.10.10.10">
    <property type="entry name" value="Winged helix-like DNA-binding domain superfamily/Winged helix DNA-binding domain"/>
    <property type="match status" value="1"/>
</dbReference>
<dbReference type="NCBIfam" id="TIGR02937">
    <property type="entry name" value="sigma70-ECF"/>
    <property type="match status" value="1"/>
</dbReference>
<feature type="domain" description="RNA polymerase sigma-70 region 2" evidence="5">
    <location>
        <begin position="29"/>
        <end position="95"/>
    </location>
</feature>
<gene>
    <name evidence="7" type="ORF">FJZ47_17035</name>
</gene>
<sequence length="193" mass="21970">MASRPMHDDDDLTLLHRIVAKDRQAFETLYYRYARRLYGYLAKLLTQPEVIEEVVDDVMFVVWQQAARFDHTSRLSTWIFGIAYHKALKARARAGHTPPTVPAEEPQESPEGAMTRHELRATVVQALDTLSPQHRAIVELAFYHEHSYQEIAVMTGCPVNTVKTRMLHARQRLAQVLAAWGPRRAAGEGKTAP</sequence>
<evidence type="ECO:0000313" key="7">
    <source>
        <dbReference type="EMBL" id="MBM3225488.1"/>
    </source>
</evidence>
<accession>A0A937W3E9</accession>
<dbReference type="InterPro" id="IPR014284">
    <property type="entry name" value="RNA_pol_sigma-70_dom"/>
</dbReference>
<dbReference type="AlphaFoldDB" id="A0A937W3E9"/>
<dbReference type="InterPro" id="IPR039425">
    <property type="entry name" value="RNA_pol_sigma-70-like"/>
</dbReference>
<feature type="domain" description="RNA polymerase sigma factor 70 region 4 type 2" evidence="6">
    <location>
        <begin position="123"/>
        <end position="173"/>
    </location>
</feature>
<dbReference type="PANTHER" id="PTHR43133">
    <property type="entry name" value="RNA POLYMERASE ECF-TYPE SIGMA FACTO"/>
    <property type="match status" value="1"/>
</dbReference>
<comment type="similarity">
    <text evidence="1">Belongs to the sigma-70 factor family. ECF subfamily.</text>
</comment>
<evidence type="ECO:0000259" key="6">
    <source>
        <dbReference type="Pfam" id="PF08281"/>
    </source>
</evidence>
<evidence type="ECO:0000256" key="2">
    <source>
        <dbReference type="ARBA" id="ARBA00023015"/>
    </source>
</evidence>
<proteinExistence type="inferred from homology"/>
<dbReference type="SUPFAM" id="SSF88659">
    <property type="entry name" value="Sigma3 and sigma4 domains of RNA polymerase sigma factors"/>
    <property type="match status" value="1"/>
</dbReference>
<dbReference type="SUPFAM" id="SSF88946">
    <property type="entry name" value="Sigma2 domain of RNA polymerase sigma factors"/>
    <property type="match status" value="1"/>
</dbReference>
<evidence type="ECO:0000313" key="8">
    <source>
        <dbReference type="Proteomes" id="UP000712673"/>
    </source>
</evidence>
<dbReference type="EMBL" id="VGLS01000591">
    <property type="protein sequence ID" value="MBM3225488.1"/>
    <property type="molecule type" value="Genomic_DNA"/>
</dbReference>
<dbReference type="Proteomes" id="UP000712673">
    <property type="component" value="Unassembled WGS sequence"/>
</dbReference>
<dbReference type="InterPro" id="IPR036388">
    <property type="entry name" value="WH-like_DNA-bd_sf"/>
</dbReference>